<dbReference type="InParanoid" id="E2ALI1"/>
<name>E2ALI1_CAMFO</name>
<evidence type="ECO:0000313" key="1">
    <source>
        <dbReference type="EMBL" id="EFN65683.1"/>
    </source>
</evidence>
<accession>E2ALI1</accession>
<protein>
    <submittedName>
        <fullName evidence="1">Uncharacterized protein</fullName>
    </submittedName>
</protein>
<evidence type="ECO:0000313" key="2">
    <source>
        <dbReference type="Proteomes" id="UP000000311"/>
    </source>
</evidence>
<dbReference type="Proteomes" id="UP000000311">
    <property type="component" value="Unassembled WGS sequence"/>
</dbReference>
<reference evidence="1 2" key="1">
    <citation type="journal article" date="2010" name="Science">
        <title>Genomic comparison of the ants Camponotus floridanus and Harpegnathos saltator.</title>
        <authorList>
            <person name="Bonasio R."/>
            <person name="Zhang G."/>
            <person name="Ye C."/>
            <person name="Mutti N.S."/>
            <person name="Fang X."/>
            <person name="Qin N."/>
            <person name="Donahue G."/>
            <person name="Yang P."/>
            <person name="Li Q."/>
            <person name="Li C."/>
            <person name="Zhang P."/>
            <person name="Huang Z."/>
            <person name="Berger S.L."/>
            <person name="Reinberg D."/>
            <person name="Wang J."/>
            <person name="Liebig J."/>
        </authorList>
    </citation>
    <scope>NUCLEOTIDE SEQUENCE [LARGE SCALE GENOMIC DNA]</scope>
    <source>
        <strain evidence="2">C129</strain>
    </source>
</reference>
<dbReference type="EMBL" id="GL440609">
    <property type="protein sequence ID" value="EFN65683.1"/>
    <property type="molecule type" value="Genomic_DNA"/>
</dbReference>
<keyword evidence="2" id="KW-1185">Reference proteome</keyword>
<proteinExistence type="predicted"/>
<dbReference type="AlphaFoldDB" id="E2ALI1"/>
<organism evidence="2">
    <name type="scientific">Camponotus floridanus</name>
    <name type="common">Florida carpenter ant</name>
    <dbReference type="NCBI Taxonomy" id="104421"/>
    <lineage>
        <taxon>Eukaryota</taxon>
        <taxon>Metazoa</taxon>
        <taxon>Ecdysozoa</taxon>
        <taxon>Arthropoda</taxon>
        <taxon>Hexapoda</taxon>
        <taxon>Insecta</taxon>
        <taxon>Pterygota</taxon>
        <taxon>Neoptera</taxon>
        <taxon>Endopterygota</taxon>
        <taxon>Hymenoptera</taxon>
        <taxon>Apocrita</taxon>
        <taxon>Aculeata</taxon>
        <taxon>Formicoidea</taxon>
        <taxon>Formicidae</taxon>
        <taxon>Formicinae</taxon>
        <taxon>Camponotus</taxon>
    </lineage>
</organism>
<sequence length="263" mass="30476">MYHKAHKAWRLRRAHFSQGSTCEREGRFSTLHKGSPGSTEQSSTKFRLASQSFHSKIGIIRQSPWRRDDAKNLRMWEGDGRRFSKENGYAGRDLEAICKLGKLSFPDLATPECRTERLKISVNCAAVIPNNGNLREMISEQYLVVVFLTKKEEEKRKKDKEKKKILQNLNFECKHNPQRNVDIVKANSVFHSAKHLSTEIHIKGAEILRYMNQIRICGIEYRAEGLKLLKYLAVKIKNSKCHKQLTITEQHLETNVMTQEIIL</sequence>
<gene>
    <name evidence="1" type="ORF">EAG_10940</name>
</gene>